<reference evidence="2" key="1">
    <citation type="submission" date="2018-11" db="EMBL/GenBank/DDBJ databases">
        <authorList>
            <person name="Alioto T."/>
            <person name="Alioto T."/>
        </authorList>
    </citation>
    <scope>NUCLEOTIDE SEQUENCE</scope>
</reference>
<comment type="caution">
    <text evidence="2">The sequence shown here is derived from an EMBL/GenBank/DDBJ whole genome shotgun (WGS) entry which is preliminary data.</text>
</comment>
<keyword evidence="1" id="KW-0472">Membrane</keyword>
<dbReference type="AlphaFoldDB" id="A0A8B6CGL4"/>
<keyword evidence="1" id="KW-1133">Transmembrane helix</keyword>
<organism evidence="2 3">
    <name type="scientific">Mytilus galloprovincialis</name>
    <name type="common">Mediterranean mussel</name>
    <dbReference type="NCBI Taxonomy" id="29158"/>
    <lineage>
        <taxon>Eukaryota</taxon>
        <taxon>Metazoa</taxon>
        <taxon>Spiralia</taxon>
        <taxon>Lophotrochozoa</taxon>
        <taxon>Mollusca</taxon>
        <taxon>Bivalvia</taxon>
        <taxon>Autobranchia</taxon>
        <taxon>Pteriomorphia</taxon>
        <taxon>Mytilida</taxon>
        <taxon>Mytiloidea</taxon>
        <taxon>Mytilidae</taxon>
        <taxon>Mytilinae</taxon>
        <taxon>Mytilus</taxon>
    </lineage>
</organism>
<dbReference type="EMBL" id="UYJE01001624">
    <property type="protein sequence ID" value="VDI03761.1"/>
    <property type="molecule type" value="Genomic_DNA"/>
</dbReference>
<protein>
    <recommendedName>
        <fullName evidence="4">Farnesoic acid O-methyl transferase domain-containing protein</fullName>
    </recommendedName>
</protein>
<evidence type="ECO:0008006" key="4">
    <source>
        <dbReference type="Google" id="ProtNLM"/>
    </source>
</evidence>
<keyword evidence="1" id="KW-0812">Transmembrane</keyword>
<evidence type="ECO:0000256" key="1">
    <source>
        <dbReference type="SAM" id="Phobius"/>
    </source>
</evidence>
<name>A0A8B6CGL4_MYTGA</name>
<accession>A0A8B6CGL4</accession>
<gene>
    <name evidence="2" type="ORF">MGAL_10B008986</name>
</gene>
<dbReference type="OrthoDB" id="6143929at2759"/>
<evidence type="ECO:0000313" key="3">
    <source>
        <dbReference type="Proteomes" id="UP000596742"/>
    </source>
</evidence>
<sequence length="277" mass="30547">MWSGQTRSYKNQQQVSHCGMHADFFITWKDHTITVRHGLKSNGSVFLTWTRRWDLWSFSDIRLGTIEEGELIFYPAGTFSTSDEETLNITTFDNDLFPTDEPRPSQNTSANYLSTLSVGTSIPSQRTVTEILTMFAETTEVVEIKTTDGMTTTSGDLQSTITIGDTEISDTSAKSASTISTSIPLELVTTPSSYSMVGTEPSNNTCECNCPKASVTPINNGVLDQLKIDKKTLSSYKRRRKSATDPRNSSFYIGCVGITVLVISVAFIVLLDCIPRA</sequence>
<evidence type="ECO:0000313" key="2">
    <source>
        <dbReference type="EMBL" id="VDI03761.1"/>
    </source>
</evidence>
<feature type="transmembrane region" description="Helical" evidence="1">
    <location>
        <begin position="251"/>
        <end position="271"/>
    </location>
</feature>
<keyword evidence="3" id="KW-1185">Reference proteome</keyword>
<proteinExistence type="predicted"/>
<dbReference type="Proteomes" id="UP000596742">
    <property type="component" value="Unassembled WGS sequence"/>
</dbReference>